<keyword evidence="2" id="KW-1185">Reference proteome</keyword>
<dbReference type="EMBL" id="CP148074">
    <property type="protein sequence ID" value="WXL24028.1"/>
    <property type="molecule type" value="Genomic_DNA"/>
</dbReference>
<name>A0ABZ2RAH8_ECTME</name>
<dbReference type="Proteomes" id="UP001476583">
    <property type="component" value="Chromosome"/>
</dbReference>
<dbReference type="Pfam" id="PF12021">
    <property type="entry name" value="DUF3509"/>
    <property type="match status" value="1"/>
</dbReference>
<reference evidence="1 2" key="1">
    <citation type="submission" date="2024-03" db="EMBL/GenBank/DDBJ databases">
        <title>Complete genome of BD2.</title>
        <authorList>
            <person name="Cao G."/>
        </authorList>
    </citation>
    <scope>NUCLEOTIDE SEQUENCE [LARGE SCALE GENOMIC DNA]</scope>
    <source>
        <strain evidence="1 2">BD2</strain>
    </source>
</reference>
<sequence>MFYVVIEYFSLTWKKIVMENINRPFVEKMFSPLRVTFSDPRPDGGIVLSLLDDNDATSCSRVLTKTQRGDPDSFAQALENIRLELAMRSGSIPSDLRKALKEQDSLLTYQAE</sequence>
<dbReference type="InterPro" id="IPR021898">
    <property type="entry name" value="DUF3509"/>
</dbReference>
<proteinExistence type="predicted"/>
<gene>
    <name evidence="1" type="ORF">WG219_11755</name>
</gene>
<evidence type="ECO:0000313" key="1">
    <source>
        <dbReference type="EMBL" id="WXL24028.1"/>
    </source>
</evidence>
<organism evidence="1 2">
    <name type="scientific">Ectopseudomonas mendocina</name>
    <name type="common">Pseudomonas mendocina</name>
    <dbReference type="NCBI Taxonomy" id="300"/>
    <lineage>
        <taxon>Bacteria</taxon>
        <taxon>Pseudomonadati</taxon>
        <taxon>Pseudomonadota</taxon>
        <taxon>Gammaproteobacteria</taxon>
        <taxon>Pseudomonadales</taxon>
        <taxon>Pseudomonadaceae</taxon>
        <taxon>Ectopseudomonas</taxon>
    </lineage>
</organism>
<evidence type="ECO:0000313" key="2">
    <source>
        <dbReference type="Proteomes" id="UP001476583"/>
    </source>
</evidence>
<protein>
    <submittedName>
        <fullName evidence="1">DUF3509 domain-containing protein</fullName>
    </submittedName>
</protein>
<accession>A0ABZ2RAH8</accession>